<dbReference type="Proteomes" id="UP000603453">
    <property type="component" value="Unassembled WGS sequence"/>
</dbReference>
<feature type="compositionally biased region" description="Basic and acidic residues" evidence="2">
    <location>
        <begin position="54"/>
        <end position="65"/>
    </location>
</feature>
<keyword evidence="4" id="KW-1185">Reference proteome</keyword>
<keyword evidence="1" id="KW-0175">Coiled coil</keyword>
<feature type="region of interest" description="Disordered" evidence="2">
    <location>
        <begin position="573"/>
        <end position="617"/>
    </location>
</feature>
<feature type="compositionally biased region" description="Basic residues" evidence="2">
    <location>
        <begin position="344"/>
        <end position="354"/>
    </location>
</feature>
<feature type="region of interest" description="Disordered" evidence="2">
    <location>
        <begin position="677"/>
        <end position="715"/>
    </location>
</feature>
<organism evidence="3 4">
    <name type="scientific">Mucor saturninus</name>
    <dbReference type="NCBI Taxonomy" id="64648"/>
    <lineage>
        <taxon>Eukaryota</taxon>
        <taxon>Fungi</taxon>
        <taxon>Fungi incertae sedis</taxon>
        <taxon>Mucoromycota</taxon>
        <taxon>Mucoromycotina</taxon>
        <taxon>Mucoromycetes</taxon>
        <taxon>Mucorales</taxon>
        <taxon>Mucorineae</taxon>
        <taxon>Mucoraceae</taxon>
        <taxon>Mucor</taxon>
    </lineage>
</organism>
<feature type="region of interest" description="Disordered" evidence="2">
    <location>
        <begin position="731"/>
        <end position="757"/>
    </location>
</feature>
<feature type="compositionally biased region" description="Low complexity" evidence="2">
    <location>
        <begin position="691"/>
        <end position="702"/>
    </location>
</feature>
<comment type="caution">
    <text evidence="3">The sequence shown here is derived from an EMBL/GenBank/DDBJ whole genome shotgun (WGS) entry which is preliminary data.</text>
</comment>
<evidence type="ECO:0000313" key="3">
    <source>
        <dbReference type="EMBL" id="KAG2195708.1"/>
    </source>
</evidence>
<evidence type="ECO:0000256" key="1">
    <source>
        <dbReference type="SAM" id="Coils"/>
    </source>
</evidence>
<feature type="compositionally biased region" description="Acidic residues" evidence="2">
    <location>
        <begin position="319"/>
        <end position="336"/>
    </location>
</feature>
<sequence length="800" mass="89415">MANRIVYSCNSSDMDVSDTDDGLREESLPSLAQVVSATSNLDISDYDSDASFHTADDSPRQHSDELEPGQISDASPITYPDPLEIECQVLETQLQENNNRITSINRQLKTYKEREEQIKIRLLEYQVRNSIARNRRPVRRVSVTPVTTPHSHATAVEETQTDRSRTAPPTRPDMIPGNLPSTSQRVDVESHPMPQQTMVSQNCESHQTTAHHLPTISQPSIQHLGTTTHSSGPEKIANAKTKRRKRQRRRIRLRETSGSDTSTTGQTSSPPLKRSKPSIKDIIKISEGCSGNQRLMQAVIDVPFSARYVHEMEKANASDNDDDDDDDVDSEDDEPVEPTVGNKGKGKRKGKGKANPKYVISEEELALIATDIPPYQPKSHLIPREEHRLIVKSIMSHLKFNPPSLKIMRITLLNLQETAIKQDHQLSCHQEEFAKALIRRILRLIEDYMILPEEVYCRPSRLHPDFGDGPARLPEHYYGNLGTVKHTGPDVSHYELHKAVQYFQKIVTRASIRKIDQLLLKTGRMPQQRILRTCDPTNPDRTSNIPFDMHMRNHKGIQEMYRQMDLEKLEAAAQSVTRKPKETKRQKKKRLLAEEQQAKKQKARSERVKKAGQKPMQLVDEAKIEQGESSQCAATATAGNTALNDPDEFDINQLYDFYVNKVKQEPVDPQAIESLLHNPPVLTSPPPPPAAAAAPATTASLAPPAPTAPTAPPADISLQMYDVSPKVTEVPASTPTITQSNPQPSSTHFHPYKSPLSSLGLTDTPKLNKQPKISTLCSAESSGGVCNVMGCRYTHFSDYS</sequence>
<accession>A0A8H7QN62</accession>
<feature type="coiled-coil region" evidence="1">
    <location>
        <begin position="87"/>
        <end position="114"/>
    </location>
</feature>
<dbReference type="AlphaFoldDB" id="A0A8H7QN62"/>
<dbReference type="OrthoDB" id="2284292at2759"/>
<feature type="region of interest" description="Disordered" evidence="2">
    <location>
        <begin position="314"/>
        <end position="355"/>
    </location>
</feature>
<proteinExistence type="predicted"/>
<protein>
    <submittedName>
        <fullName evidence="3">Uncharacterized protein</fullName>
    </submittedName>
</protein>
<feature type="compositionally biased region" description="Pro residues" evidence="2">
    <location>
        <begin position="703"/>
        <end position="712"/>
    </location>
</feature>
<name>A0A8H7QN62_9FUNG</name>
<gene>
    <name evidence="3" type="ORF">INT47_012929</name>
</gene>
<reference evidence="3" key="1">
    <citation type="submission" date="2020-12" db="EMBL/GenBank/DDBJ databases">
        <title>Metabolic potential, ecology and presence of endohyphal bacteria is reflected in genomic diversity of Mucoromycotina.</title>
        <authorList>
            <person name="Muszewska A."/>
            <person name="Okrasinska A."/>
            <person name="Steczkiewicz K."/>
            <person name="Drgas O."/>
            <person name="Orlowska M."/>
            <person name="Perlinska-Lenart U."/>
            <person name="Aleksandrzak-Piekarczyk T."/>
            <person name="Szatraj K."/>
            <person name="Zielenkiewicz U."/>
            <person name="Pilsyk S."/>
            <person name="Malc E."/>
            <person name="Mieczkowski P."/>
            <person name="Kruszewska J.S."/>
            <person name="Biernat P."/>
            <person name="Pawlowska J."/>
        </authorList>
    </citation>
    <scope>NUCLEOTIDE SEQUENCE</scope>
    <source>
        <strain evidence="3">WA0000017839</strain>
    </source>
</reference>
<feature type="region of interest" description="Disordered" evidence="2">
    <location>
        <begin position="48"/>
        <end position="79"/>
    </location>
</feature>
<feature type="region of interest" description="Disordered" evidence="2">
    <location>
        <begin position="141"/>
        <end position="279"/>
    </location>
</feature>
<feature type="compositionally biased region" description="Polar residues" evidence="2">
    <location>
        <begin position="193"/>
        <end position="231"/>
    </location>
</feature>
<dbReference type="EMBL" id="JAEPRD010000164">
    <property type="protein sequence ID" value="KAG2195708.1"/>
    <property type="molecule type" value="Genomic_DNA"/>
</dbReference>
<feature type="compositionally biased region" description="Basic residues" evidence="2">
    <location>
        <begin position="581"/>
        <end position="590"/>
    </location>
</feature>
<feature type="compositionally biased region" description="Polar residues" evidence="2">
    <location>
        <begin position="731"/>
        <end position="748"/>
    </location>
</feature>
<feature type="compositionally biased region" description="Low complexity" evidence="2">
    <location>
        <begin position="256"/>
        <end position="269"/>
    </location>
</feature>
<evidence type="ECO:0000256" key="2">
    <source>
        <dbReference type="SAM" id="MobiDB-lite"/>
    </source>
</evidence>
<feature type="compositionally biased region" description="Basic and acidic residues" evidence="2">
    <location>
        <begin position="591"/>
        <end position="609"/>
    </location>
</feature>
<evidence type="ECO:0000313" key="4">
    <source>
        <dbReference type="Proteomes" id="UP000603453"/>
    </source>
</evidence>
<feature type="compositionally biased region" description="Basic residues" evidence="2">
    <location>
        <begin position="240"/>
        <end position="252"/>
    </location>
</feature>